<keyword evidence="2" id="KW-0472">Membrane</keyword>
<evidence type="ECO:0000313" key="3">
    <source>
        <dbReference type="EMBL" id="TQJ08814.1"/>
    </source>
</evidence>
<keyword evidence="2" id="KW-1133">Transmembrane helix</keyword>
<name>A0A542E0U1_9MICO</name>
<evidence type="ECO:0000256" key="1">
    <source>
        <dbReference type="SAM" id="MobiDB-lite"/>
    </source>
</evidence>
<accession>A0A542E0U1</accession>
<dbReference type="AlphaFoldDB" id="A0A542E0U1"/>
<gene>
    <name evidence="3" type="ORF">FB458_1910</name>
</gene>
<dbReference type="EMBL" id="VFMN01000001">
    <property type="protein sequence ID" value="TQJ08814.1"/>
    <property type="molecule type" value="Genomic_DNA"/>
</dbReference>
<organism evidence="3 4">
    <name type="scientific">Lapillicoccus jejuensis</name>
    <dbReference type="NCBI Taxonomy" id="402171"/>
    <lineage>
        <taxon>Bacteria</taxon>
        <taxon>Bacillati</taxon>
        <taxon>Actinomycetota</taxon>
        <taxon>Actinomycetes</taxon>
        <taxon>Micrococcales</taxon>
        <taxon>Intrasporangiaceae</taxon>
        <taxon>Lapillicoccus</taxon>
    </lineage>
</organism>
<evidence type="ECO:0000313" key="4">
    <source>
        <dbReference type="Proteomes" id="UP000317893"/>
    </source>
</evidence>
<evidence type="ECO:0000256" key="2">
    <source>
        <dbReference type="SAM" id="Phobius"/>
    </source>
</evidence>
<reference evidence="3 4" key="1">
    <citation type="submission" date="2019-06" db="EMBL/GenBank/DDBJ databases">
        <title>Sequencing the genomes of 1000 actinobacteria strains.</title>
        <authorList>
            <person name="Klenk H.-P."/>
        </authorList>
    </citation>
    <scope>NUCLEOTIDE SEQUENCE [LARGE SCALE GENOMIC DNA]</scope>
    <source>
        <strain evidence="3 4">DSM 18607</strain>
    </source>
</reference>
<keyword evidence="2" id="KW-0812">Transmembrane</keyword>
<feature type="region of interest" description="Disordered" evidence="1">
    <location>
        <begin position="20"/>
        <end position="40"/>
    </location>
</feature>
<comment type="caution">
    <text evidence="3">The sequence shown here is derived from an EMBL/GenBank/DDBJ whole genome shotgun (WGS) entry which is preliminary data.</text>
</comment>
<protein>
    <submittedName>
        <fullName evidence="3">Uncharacterized protein</fullName>
    </submittedName>
</protein>
<feature type="transmembrane region" description="Helical" evidence="2">
    <location>
        <begin position="45"/>
        <end position="67"/>
    </location>
</feature>
<sequence>MATKSKGPWAKSTILVLDRGMGQPEEVPRPRTPSARPRRRVQTQAFLLGDAATILSLVLWDLAAAHLDMQRSANSRLKRPSREQRAEFHAFNLNAISAVAKSLATISVYELDLLNVEGVPLAAIAESARNAGLTTWNSKGSISHALKHLNSAPHTELRQIQGRNGRYATHEYVRIQQRRAINRQMGYDDYIWEPLRIWTVDDDNGSPISPYEPSSESRVAGDIDSLSLLAFHTLLKFSRSHLTLSSKSENANRATYLEWLMEDCIEHASVIRELSDLVHSLIRTECSVALANKTSSAAIVRALKPLSRTPLYRSSQALAYARDSTRTDTSEVTKSLLTYSFEQSVHDLYQKRQRFILTTPEYAWSRSTIAHLLRWT</sequence>
<dbReference type="RefSeq" id="WP_141848283.1">
    <property type="nucleotide sequence ID" value="NZ_BAAAPR010000003.1"/>
</dbReference>
<dbReference type="Proteomes" id="UP000317893">
    <property type="component" value="Unassembled WGS sequence"/>
</dbReference>
<proteinExistence type="predicted"/>
<keyword evidence="4" id="KW-1185">Reference proteome</keyword>